<accession>A0A813HDE0</accession>
<evidence type="ECO:0000313" key="3">
    <source>
        <dbReference type="Proteomes" id="UP000654075"/>
    </source>
</evidence>
<keyword evidence="3" id="KW-1185">Reference proteome</keyword>
<feature type="compositionally biased region" description="Polar residues" evidence="1">
    <location>
        <begin position="1"/>
        <end position="17"/>
    </location>
</feature>
<sequence>TASAASTFPTSRQSFRSFSWREEWTPGTDQDQSEPTVQKLESMAFPATLPVPAQQQSAHRTSSGQMPGLPPTLPAAAVQARSAASERSLARPPLPPPMPAGGNLAMTGADLQDFSFAMALKRASESHGARCATPPALDRRRWSKMAAEQDSLDYEDTAERAHFPPASPARIRSPAAAPSPTAAELLAASGSFSELAKSFVELGDMA</sequence>
<feature type="region of interest" description="Disordered" evidence="1">
    <location>
        <begin position="1"/>
        <end position="106"/>
    </location>
</feature>
<feature type="non-terminal residue" evidence="2">
    <location>
        <position position="206"/>
    </location>
</feature>
<dbReference type="Proteomes" id="UP000654075">
    <property type="component" value="Unassembled WGS sequence"/>
</dbReference>
<organism evidence="2 3">
    <name type="scientific">Polarella glacialis</name>
    <name type="common">Dinoflagellate</name>
    <dbReference type="NCBI Taxonomy" id="89957"/>
    <lineage>
        <taxon>Eukaryota</taxon>
        <taxon>Sar</taxon>
        <taxon>Alveolata</taxon>
        <taxon>Dinophyceae</taxon>
        <taxon>Suessiales</taxon>
        <taxon>Suessiaceae</taxon>
        <taxon>Polarella</taxon>
    </lineage>
</organism>
<evidence type="ECO:0000313" key="2">
    <source>
        <dbReference type="EMBL" id="CAE8635696.1"/>
    </source>
</evidence>
<dbReference type="EMBL" id="CAJNNV010031336">
    <property type="protein sequence ID" value="CAE8635696.1"/>
    <property type="molecule type" value="Genomic_DNA"/>
</dbReference>
<feature type="compositionally biased region" description="Polar residues" evidence="1">
    <location>
        <begin position="53"/>
        <end position="65"/>
    </location>
</feature>
<reference evidence="2" key="1">
    <citation type="submission" date="2021-02" db="EMBL/GenBank/DDBJ databases">
        <authorList>
            <person name="Dougan E. K."/>
            <person name="Rhodes N."/>
            <person name="Thang M."/>
            <person name="Chan C."/>
        </authorList>
    </citation>
    <scope>NUCLEOTIDE SEQUENCE</scope>
</reference>
<name>A0A813HDE0_POLGL</name>
<evidence type="ECO:0000256" key="1">
    <source>
        <dbReference type="SAM" id="MobiDB-lite"/>
    </source>
</evidence>
<proteinExistence type="predicted"/>
<comment type="caution">
    <text evidence="2">The sequence shown here is derived from an EMBL/GenBank/DDBJ whole genome shotgun (WGS) entry which is preliminary data.</text>
</comment>
<gene>
    <name evidence="2" type="ORF">PGLA1383_LOCUS51281</name>
</gene>
<dbReference type="AlphaFoldDB" id="A0A813HDE0"/>
<protein>
    <submittedName>
        <fullName evidence="2">Uncharacterized protein</fullName>
    </submittedName>
</protein>
<feature type="compositionally biased region" description="Low complexity" evidence="1">
    <location>
        <begin position="75"/>
        <end position="91"/>
    </location>
</feature>
<feature type="compositionally biased region" description="Polar residues" evidence="1">
    <location>
        <begin position="27"/>
        <end position="36"/>
    </location>
</feature>